<reference evidence="5" key="1">
    <citation type="submission" date="2020-05" db="EMBL/GenBank/DDBJ databases">
        <authorList>
            <person name="Chiriac C."/>
            <person name="Salcher M."/>
            <person name="Ghai R."/>
            <person name="Kavagutti S V."/>
        </authorList>
    </citation>
    <scope>NUCLEOTIDE SEQUENCE</scope>
</reference>
<dbReference type="Gene3D" id="3.50.30.10">
    <property type="entry name" value="Phosphohistidine domain"/>
    <property type="match status" value="1"/>
</dbReference>
<sequence length="105" mass="11426">MIVTRNTDPSWLPLMLEASALVTEHGGRTSHAAILSRELGLLCVVGCADATTKLLDVQRVRVACEHGLGTITRADDSPTYTRRATLRTAGSRAFSTDWVRGEEDE</sequence>
<evidence type="ECO:0000256" key="2">
    <source>
        <dbReference type="ARBA" id="ARBA00022741"/>
    </source>
</evidence>
<dbReference type="GO" id="GO:0005524">
    <property type="term" value="F:ATP binding"/>
    <property type="evidence" value="ECO:0007669"/>
    <property type="project" value="UniProtKB-KW"/>
</dbReference>
<keyword evidence="2" id="KW-0547">Nucleotide-binding</keyword>
<dbReference type="InterPro" id="IPR006319">
    <property type="entry name" value="PEP_synth"/>
</dbReference>
<protein>
    <submittedName>
        <fullName evidence="5">Unannotated protein</fullName>
    </submittedName>
</protein>
<dbReference type="Pfam" id="PF00391">
    <property type="entry name" value="PEP-utilizers"/>
    <property type="match status" value="1"/>
</dbReference>
<dbReference type="InterPro" id="IPR018274">
    <property type="entry name" value="PEP_util_AS"/>
</dbReference>
<evidence type="ECO:0000259" key="4">
    <source>
        <dbReference type="Pfam" id="PF00391"/>
    </source>
</evidence>
<dbReference type="SUPFAM" id="SSF52009">
    <property type="entry name" value="Phosphohistidine domain"/>
    <property type="match status" value="1"/>
</dbReference>
<dbReference type="EMBL" id="CAEZSF010000272">
    <property type="protein sequence ID" value="CAB4556234.1"/>
    <property type="molecule type" value="Genomic_DNA"/>
</dbReference>
<organism evidence="5">
    <name type="scientific">freshwater metagenome</name>
    <dbReference type="NCBI Taxonomy" id="449393"/>
    <lineage>
        <taxon>unclassified sequences</taxon>
        <taxon>metagenomes</taxon>
        <taxon>ecological metagenomes</taxon>
    </lineage>
</organism>
<keyword evidence="3" id="KW-0067">ATP-binding</keyword>
<evidence type="ECO:0000256" key="1">
    <source>
        <dbReference type="ARBA" id="ARBA00007837"/>
    </source>
</evidence>
<dbReference type="InterPro" id="IPR036637">
    <property type="entry name" value="Phosphohistidine_dom_sf"/>
</dbReference>
<dbReference type="PROSITE" id="PS00370">
    <property type="entry name" value="PEP_ENZYMES_PHOS_SITE"/>
    <property type="match status" value="1"/>
</dbReference>
<evidence type="ECO:0000256" key="3">
    <source>
        <dbReference type="ARBA" id="ARBA00022840"/>
    </source>
</evidence>
<dbReference type="PANTHER" id="PTHR43030">
    <property type="entry name" value="PHOSPHOENOLPYRUVATE SYNTHASE"/>
    <property type="match status" value="1"/>
</dbReference>
<name>A0A6J6CYU1_9ZZZZ</name>
<proteinExistence type="inferred from homology"/>
<gene>
    <name evidence="5" type="ORF">UFOPK1358_01932</name>
</gene>
<dbReference type="PANTHER" id="PTHR43030:SF1">
    <property type="entry name" value="PHOSPHOENOLPYRUVATE SYNTHASE"/>
    <property type="match status" value="1"/>
</dbReference>
<evidence type="ECO:0000313" key="5">
    <source>
        <dbReference type="EMBL" id="CAB4556234.1"/>
    </source>
</evidence>
<dbReference type="InterPro" id="IPR008279">
    <property type="entry name" value="PEP-util_enz_mobile_dom"/>
</dbReference>
<dbReference type="GO" id="GO:0008986">
    <property type="term" value="F:pyruvate, water dikinase activity"/>
    <property type="evidence" value="ECO:0007669"/>
    <property type="project" value="InterPro"/>
</dbReference>
<accession>A0A6J6CYU1</accession>
<comment type="similarity">
    <text evidence="1">Belongs to the PEP-utilizing enzyme family.</text>
</comment>
<feature type="domain" description="PEP-utilising enzyme mobile" evidence="4">
    <location>
        <begin position="2"/>
        <end position="67"/>
    </location>
</feature>
<dbReference type="AlphaFoldDB" id="A0A6J6CYU1"/>